<dbReference type="PANTHER" id="PTHR34407">
    <property type="entry name" value="EXPRESSED PROTEIN"/>
    <property type="match status" value="1"/>
</dbReference>
<keyword evidence="2" id="KW-0472">Membrane</keyword>
<evidence type="ECO:0000313" key="3">
    <source>
        <dbReference type="EMBL" id="KAG7362303.1"/>
    </source>
</evidence>
<keyword evidence="2" id="KW-1133">Transmembrane helix</keyword>
<reference evidence="3" key="1">
    <citation type="journal article" date="2021" name="Sci. Rep.">
        <title>Diploid genomic architecture of Nitzschia inconspicua, an elite biomass production diatom.</title>
        <authorList>
            <person name="Oliver A."/>
            <person name="Podell S."/>
            <person name="Pinowska A."/>
            <person name="Traller J.C."/>
            <person name="Smith S.R."/>
            <person name="McClure R."/>
            <person name="Beliaev A."/>
            <person name="Bohutskyi P."/>
            <person name="Hill E.A."/>
            <person name="Rabines A."/>
            <person name="Zheng H."/>
            <person name="Allen L.Z."/>
            <person name="Kuo A."/>
            <person name="Grigoriev I.V."/>
            <person name="Allen A.E."/>
            <person name="Hazlebeck D."/>
            <person name="Allen E.E."/>
        </authorList>
    </citation>
    <scope>NUCLEOTIDE SEQUENCE</scope>
    <source>
        <strain evidence="3">Hildebrandi</strain>
    </source>
</reference>
<feature type="transmembrane region" description="Helical" evidence="2">
    <location>
        <begin position="61"/>
        <end position="86"/>
    </location>
</feature>
<dbReference type="EMBL" id="JAGRRH010000012">
    <property type="protein sequence ID" value="KAG7362303.1"/>
    <property type="molecule type" value="Genomic_DNA"/>
</dbReference>
<sequence length="641" mass="71061">MIRSRATATPCNGNSTNDNGILKASTSTLRNTNHNSNFVAKQNKSSPHGSNSSTSKRPIPFFVIATCMVLAIMGMGYTSVYSMIYLTSTMDKDPPNRNLRKIAPQYAKEQLAAIRQQFQARYGTMADPLLKNGLHVFGSIDHTAKRLLAASQQGRPFVMAFSGYSVTVGRGNFFHQSFPFVVQDILKDTFQHIFGILLEVRNGAIGGIPSFPYGFCLEHFLGLDPDVISWDYSMNEQGKDASVLEAWIRQATQQLPNKPMIIMLDTSTSRMRLLDQYTQQGWLQDALAVGKKEILGDDETKVLAMDPLPPGFQEWDEFGAPPNCPGRGSWHPKKQEHALIGWLIAMHFVEAMERAIAIQENTHQQQLDSRQLARSPTFTKPVSVKLPDNDLEVTELLYGHPTGQVYQMKDLSCRTSFLPATDQTKTLPSVIVSGLAEGDLDIMTDRTDVHYQEGWVLDVSKVERETKRKVESCGGLGYIDMKIALYGTAESGKLRLWLPFEGPSHEDHDHNDNDVQAKHWFDDLIICEANEKRDDKACKLDRDMDIVVGGVHIESAHPIKGAGEYLKRTTCINVGVPTDATMTTLGDVRGTDGRPLSAEDKAKFGSGKDDATGLIVDITAKASVTRAKGACCLSHIVWEQH</sequence>
<proteinExistence type="predicted"/>
<keyword evidence="4" id="KW-1185">Reference proteome</keyword>
<feature type="region of interest" description="Disordered" evidence="1">
    <location>
        <begin position="1"/>
        <end position="22"/>
    </location>
</feature>
<dbReference type="AlphaFoldDB" id="A0A9K3LHW2"/>
<gene>
    <name evidence="3" type="ORF">IV203_025969</name>
</gene>
<comment type="caution">
    <text evidence="3">The sequence shown here is derived from an EMBL/GenBank/DDBJ whole genome shotgun (WGS) entry which is preliminary data.</text>
</comment>
<evidence type="ECO:0000256" key="2">
    <source>
        <dbReference type="SAM" id="Phobius"/>
    </source>
</evidence>
<dbReference type="Proteomes" id="UP000693970">
    <property type="component" value="Unassembled WGS sequence"/>
</dbReference>
<protein>
    <submittedName>
        <fullName evidence="3">Uncharacterized protein</fullName>
    </submittedName>
</protein>
<evidence type="ECO:0000256" key="1">
    <source>
        <dbReference type="SAM" id="MobiDB-lite"/>
    </source>
</evidence>
<accession>A0A9K3LHW2</accession>
<dbReference type="PANTHER" id="PTHR34407:SF1">
    <property type="entry name" value="SGNH HYDROLASE-TYPE ESTERASE DOMAIN-CONTAINING PROTEIN"/>
    <property type="match status" value="1"/>
</dbReference>
<dbReference type="OrthoDB" id="42308at2759"/>
<reference evidence="3" key="2">
    <citation type="submission" date="2021-04" db="EMBL/GenBank/DDBJ databases">
        <authorList>
            <person name="Podell S."/>
        </authorList>
    </citation>
    <scope>NUCLEOTIDE SEQUENCE</scope>
    <source>
        <strain evidence="3">Hildebrandi</strain>
    </source>
</reference>
<keyword evidence="2" id="KW-0812">Transmembrane</keyword>
<evidence type="ECO:0000313" key="4">
    <source>
        <dbReference type="Proteomes" id="UP000693970"/>
    </source>
</evidence>
<name>A0A9K3LHW2_9STRA</name>
<organism evidence="3 4">
    <name type="scientific">Nitzschia inconspicua</name>
    <dbReference type="NCBI Taxonomy" id="303405"/>
    <lineage>
        <taxon>Eukaryota</taxon>
        <taxon>Sar</taxon>
        <taxon>Stramenopiles</taxon>
        <taxon>Ochrophyta</taxon>
        <taxon>Bacillariophyta</taxon>
        <taxon>Bacillariophyceae</taxon>
        <taxon>Bacillariophycidae</taxon>
        <taxon>Bacillariales</taxon>
        <taxon>Bacillariaceae</taxon>
        <taxon>Nitzschia</taxon>
    </lineage>
</organism>